<dbReference type="Bgee" id="ENSOCUG00000022166">
    <property type="expression patterns" value="Expressed in blood and 5 other cell types or tissues"/>
</dbReference>
<keyword evidence="2" id="KW-0391">Immunity</keyword>
<evidence type="ECO:0000256" key="5">
    <source>
        <dbReference type="ARBA" id="ARBA00023319"/>
    </source>
</evidence>
<reference evidence="8" key="2">
    <citation type="submission" date="2025-08" db="UniProtKB">
        <authorList>
            <consortium name="Ensembl"/>
        </authorList>
    </citation>
    <scope>IDENTIFICATION</scope>
    <source>
        <strain evidence="8">Thorbecke</strain>
    </source>
</reference>
<dbReference type="PANTHER" id="PTHR19367:SF5">
    <property type="entry name" value="T CELL RECEPTOR ALPHA VARIABLE 8-3"/>
    <property type="match status" value="1"/>
</dbReference>
<dbReference type="GO" id="GO:0002250">
    <property type="term" value="P:adaptive immune response"/>
    <property type="evidence" value="ECO:0007669"/>
    <property type="project" value="UniProtKB-KW"/>
</dbReference>
<dbReference type="STRING" id="9986.ENSOCUP00000023979"/>
<dbReference type="HOGENOM" id="CLU_077975_8_0_1"/>
<dbReference type="GeneTree" id="ENSGT00940000153073"/>
<evidence type="ECO:0000256" key="3">
    <source>
        <dbReference type="ARBA" id="ARBA00023130"/>
    </source>
</evidence>
<dbReference type="InParanoid" id="G1U3L6"/>
<dbReference type="SMR" id="G1U3L6"/>
<reference evidence="8 9" key="1">
    <citation type="journal article" date="2011" name="Nature">
        <title>A high-resolution map of human evolutionary constraint using 29 mammals.</title>
        <authorList>
            <person name="Lindblad-Toh K."/>
            <person name="Garber M."/>
            <person name="Zuk O."/>
            <person name="Lin M.F."/>
            <person name="Parker B.J."/>
            <person name="Washietl S."/>
            <person name="Kheradpour P."/>
            <person name="Ernst J."/>
            <person name="Jordan G."/>
            <person name="Mauceli E."/>
            <person name="Ward L.D."/>
            <person name="Lowe C.B."/>
            <person name="Holloway A.K."/>
            <person name="Clamp M."/>
            <person name="Gnerre S."/>
            <person name="Alfoldi J."/>
            <person name="Beal K."/>
            <person name="Chang J."/>
            <person name="Clawson H."/>
            <person name="Cuff J."/>
            <person name="Di Palma F."/>
            <person name="Fitzgerald S."/>
            <person name="Flicek P."/>
            <person name="Guttman M."/>
            <person name="Hubisz M.J."/>
            <person name="Jaffe D.B."/>
            <person name="Jungreis I."/>
            <person name="Kent W.J."/>
            <person name="Kostka D."/>
            <person name="Lara M."/>
            <person name="Martins A.L."/>
            <person name="Massingham T."/>
            <person name="Moltke I."/>
            <person name="Raney B.J."/>
            <person name="Rasmussen M.D."/>
            <person name="Robinson J."/>
            <person name="Stark A."/>
            <person name="Vilella A.J."/>
            <person name="Wen J."/>
            <person name="Xie X."/>
            <person name="Zody M.C."/>
            <person name="Baldwin J."/>
            <person name="Bloom T."/>
            <person name="Chin C.W."/>
            <person name="Heiman D."/>
            <person name="Nicol R."/>
            <person name="Nusbaum C."/>
            <person name="Young S."/>
            <person name="Wilkinson J."/>
            <person name="Worley K.C."/>
            <person name="Kovar C.L."/>
            <person name="Muzny D.M."/>
            <person name="Gibbs R.A."/>
            <person name="Cree A."/>
            <person name="Dihn H.H."/>
            <person name="Fowler G."/>
            <person name="Jhangiani S."/>
            <person name="Joshi V."/>
            <person name="Lee S."/>
            <person name="Lewis L.R."/>
            <person name="Nazareth L.V."/>
            <person name="Okwuonu G."/>
            <person name="Santibanez J."/>
            <person name="Warren W.C."/>
            <person name="Mardis E.R."/>
            <person name="Weinstock G.M."/>
            <person name="Wilson R.K."/>
            <person name="Delehaunty K."/>
            <person name="Dooling D."/>
            <person name="Fronik C."/>
            <person name="Fulton L."/>
            <person name="Fulton B."/>
            <person name="Graves T."/>
            <person name="Minx P."/>
            <person name="Sodergren E."/>
            <person name="Birney E."/>
            <person name="Margulies E.H."/>
            <person name="Herrero J."/>
            <person name="Green E.D."/>
            <person name="Haussler D."/>
            <person name="Siepel A."/>
            <person name="Goldman N."/>
            <person name="Pollard K.S."/>
            <person name="Pedersen J.S."/>
            <person name="Lander E.S."/>
            <person name="Kellis M."/>
        </authorList>
    </citation>
    <scope>NUCLEOTIDE SEQUENCE [LARGE SCALE GENOMIC DNA]</scope>
    <source>
        <strain evidence="8 9">Thorbecke inbred</strain>
    </source>
</reference>
<dbReference type="GO" id="GO:0042101">
    <property type="term" value="C:T cell receptor complex"/>
    <property type="evidence" value="ECO:0007669"/>
    <property type="project" value="UniProtKB-KW"/>
</dbReference>
<dbReference type="PANTHER" id="PTHR19367">
    <property type="entry name" value="T-CELL RECEPTOR ALPHA CHAIN V REGION"/>
    <property type="match status" value="1"/>
</dbReference>
<keyword evidence="3" id="KW-1064">Adaptive immunity</keyword>
<evidence type="ECO:0000313" key="9">
    <source>
        <dbReference type="Proteomes" id="UP000001811"/>
    </source>
</evidence>
<keyword evidence="1" id="KW-0732">Signal</keyword>
<dbReference type="Pfam" id="PF07686">
    <property type="entry name" value="V-set"/>
    <property type="match status" value="1"/>
</dbReference>
<accession>G1U3L6</accession>
<dbReference type="SMART" id="SM00406">
    <property type="entry name" value="IGv"/>
    <property type="match status" value="1"/>
</dbReference>
<dbReference type="PaxDb" id="9986-ENSOCUP00000023979"/>
<keyword evidence="4" id="KW-0675">Receptor</keyword>
<proteinExistence type="predicted"/>
<keyword evidence="6" id="KW-1279">T cell receptor</keyword>
<dbReference type="FunCoup" id="G1U3L6">
    <property type="interactions" value="138"/>
</dbReference>
<dbReference type="eggNOG" id="ENOG502S9QH">
    <property type="taxonomic scope" value="Eukaryota"/>
</dbReference>
<reference evidence="8" key="3">
    <citation type="submission" date="2025-09" db="UniProtKB">
        <authorList>
            <consortium name="Ensembl"/>
        </authorList>
    </citation>
    <scope>IDENTIFICATION</scope>
    <source>
        <strain evidence="8">Thorbecke</strain>
    </source>
</reference>
<dbReference type="AlphaFoldDB" id="G1U3L6"/>
<dbReference type="InterPro" id="IPR036179">
    <property type="entry name" value="Ig-like_dom_sf"/>
</dbReference>
<evidence type="ECO:0000256" key="4">
    <source>
        <dbReference type="ARBA" id="ARBA00023170"/>
    </source>
</evidence>
<dbReference type="PROSITE" id="PS50835">
    <property type="entry name" value="IG_LIKE"/>
    <property type="match status" value="1"/>
</dbReference>
<evidence type="ECO:0000259" key="7">
    <source>
        <dbReference type="PROSITE" id="PS50835"/>
    </source>
</evidence>
<protein>
    <recommendedName>
        <fullName evidence="7">Ig-like domain-containing protein</fullName>
    </recommendedName>
</protein>
<dbReference type="InterPro" id="IPR003599">
    <property type="entry name" value="Ig_sub"/>
</dbReference>
<dbReference type="SUPFAM" id="SSF48726">
    <property type="entry name" value="Immunoglobulin"/>
    <property type="match status" value="1"/>
</dbReference>
<evidence type="ECO:0000256" key="1">
    <source>
        <dbReference type="ARBA" id="ARBA00022729"/>
    </source>
</evidence>
<dbReference type="EMBL" id="AAGW02024200">
    <property type="status" value="NOT_ANNOTATED_CDS"/>
    <property type="molecule type" value="Genomic_DNA"/>
</dbReference>
<dbReference type="Gene3D" id="2.60.40.10">
    <property type="entry name" value="Immunoglobulins"/>
    <property type="match status" value="1"/>
</dbReference>
<evidence type="ECO:0000256" key="2">
    <source>
        <dbReference type="ARBA" id="ARBA00022859"/>
    </source>
</evidence>
<dbReference type="InterPro" id="IPR007110">
    <property type="entry name" value="Ig-like_dom"/>
</dbReference>
<dbReference type="Proteomes" id="UP000001811">
    <property type="component" value="Chromosome 17"/>
</dbReference>
<name>G1U3L6_RABIT</name>
<dbReference type="InterPro" id="IPR013106">
    <property type="entry name" value="Ig_V-set"/>
</dbReference>
<dbReference type="Ensembl" id="ENSOCUT00000031084.3">
    <property type="protein sequence ID" value="ENSOCUP00000023979.3"/>
    <property type="gene ID" value="ENSOCUG00000022166.3"/>
</dbReference>
<dbReference type="InterPro" id="IPR051287">
    <property type="entry name" value="TCR_variable_region"/>
</dbReference>
<evidence type="ECO:0000313" key="8">
    <source>
        <dbReference type="Ensembl" id="ENSOCUP00000023979.3"/>
    </source>
</evidence>
<dbReference type="InterPro" id="IPR013783">
    <property type="entry name" value="Ig-like_fold"/>
</dbReference>
<organism evidence="8 9">
    <name type="scientific">Oryctolagus cuniculus</name>
    <name type="common">Rabbit</name>
    <dbReference type="NCBI Taxonomy" id="9986"/>
    <lineage>
        <taxon>Eukaryota</taxon>
        <taxon>Metazoa</taxon>
        <taxon>Chordata</taxon>
        <taxon>Craniata</taxon>
        <taxon>Vertebrata</taxon>
        <taxon>Euteleostomi</taxon>
        <taxon>Mammalia</taxon>
        <taxon>Eutheria</taxon>
        <taxon>Euarchontoglires</taxon>
        <taxon>Glires</taxon>
        <taxon>Lagomorpha</taxon>
        <taxon>Leporidae</taxon>
        <taxon>Oryctolagus</taxon>
    </lineage>
</organism>
<evidence type="ECO:0000256" key="6">
    <source>
        <dbReference type="ARBA" id="ARBA00043266"/>
    </source>
</evidence>
<sequence>MKGRVPLRLFPGAEFHRRGPGAQRSPERAGSAMLWVLLPALGMVIVLRDTSAQTVTQPDAQVSVSEGAAAELRCNYSYGAPVYLFWYVQHPGQGPQLLLKYVSGDSRVPGIRGFEAEFKKSESSFHLRKASVQGSDAARYFCAAASATAPGPAGGAGHKPPGRGDLRALPVVFTLKVGKR</sequence>
<keyword evidence="5" id="KW-0393">Immunoglobulin domain</keyword>
<keyword evidence="9" id="KW-1185">Reference proteome</keyword>
<feature type="domain" description="Ig-like" evidence="7">
    <location>
        <begin position="39"/>
        <end position="144"/>
    </location>
</feature>
<dbReference type="SMART" id="SM00409">
    <property type="entry name" value="IG"/>
    <property type="match status" value="1"/>
</dbReference>